<proteinExistence type="predicted"/>
<evidence type="ECO:0000313" key="1">
    <source>
        <dbReference type="EMBL" id="PKI32373.1"/>
    </source>
</evidence>
<gene>
    <name evidence="1" type="ORF">CRG98_047236</name>
</gene>
<reference evidence="1 2" key="1">
    <citation type="submission" date="2017-11" db="EMBL/GenBank/DDBJ databases">
        <title>De-novo sequencing of pomegranate (Punica granatum L.) genome.</title>
        <authorList>
            <person name="Akparov Z."/>
            <person name="Amiraslanov A."/>
            <person name="Hajiyeva S."/>
            <person name="Abbasov M."/>
            <person name="Kaur K."/>
            <person name="Hamwieh A."/>
            <person name="Solovyev V."/>
            <person name="Salamov A."/>
            <person name="Braich B."/>
            <person name="Kosarev P."/>
            <person name="Mahmoud A."/>
            <person name="Hajiyev E."/>
            <person name="Babayeva S."/>
            <person name="Izzatullayeva V."/>
            <person name="Mammadov A."/>
            <person name="Mammadov A."/>
            <person name="Sharifova S."/>
            <person name="Ojaghi J."/>
            <person name="Eynullazada K."/>
            <person name="Bayramov B."/>
            <person name="Abdulazimova A."/>
            <person name="Shahmuradov I."/>
        </authorList>
    </citation>
    <scope>NUCLEOTIDE SEQUENCE [LARGE SCALE GENOMIC DNA]</scope>
    <source>
        <strain evidence="2">cv. AG2017</strain>
        <tissue evidence="1">Leaf</tissue>
    </source>
</reference>
<feature type="non-terminal residue" evidence="1">
    <location>
        <position position="1"/>
    </location>
</feature>
<dbReference type="EMBL" id="PGOL01007760">
    <property type="protein sequence ID" value="PKI32373.1"/>
    <property type="molecule type" value="Genomic_DNA"/>
</dbReference>
<name>A0A2I0HLB3_PUNGR</name>
<comment type="caution">
    <text evidence="1">The sequence shown here is derived from an EMBL/GenBank/DDBJ whole genome shotgun (WGS) entry which is preliminary data.</text>
</comment>
<dbReference type="Proteomes" id="UP000233551">
    <property type="component" value="Unassembled WGS sequence"/>
</dbReference>
<evidence type="ECO:0000313" key="2">
    <source>
        <dbReference type="Proteomes" id="UP000233551"/>
    </source>
</evidence>
<organism evidence="1 2">
    <name type="scientific">Punica granatum</name>
    <name type="common">Pomegranate</name>
    <dbReference type="NCBI Taxonomy" id="22663"/>
    <lineage>
        <taxon>Eukaryota</taxon>
        <taxon>Viridiplantae</taxon>
        <taxon>Streptophyta</taxon>
        <taxon>Embryophyta</taxon>
        <taxon>Tracheophyta</taxon>
        <taxon>Spermatophyta</taxon>
        <taxon>Magnoliopsida</taxon>
        <taxon>eudicotyledons</taxon>
        <taxon>Gunneridae</taxon>
        <taxon>Pentapetalae</taxon>
        <taxon>rosids</taxon>
        <taxon>malvids</taxon>
        <taxon>Myrtales</taxon>
        <taxon>Lythraceae</taxon>
        <taxon>Punica</taxon>
    </lineage>
</organism>
<keyword evidence="2" id="KW-1185">Reference proteome</keyword>
<dbReference type="AlphaFoldDB" id="A0A2I0HLB3"/>
<sequence length="169" mass="18638">AVRNPWGRSPPTDSRLLHVANRVLEDLEIVEGRAAPPKPSMFRKRRAIRGLSWLMHSGLSRPSRSILAHAFGSIPAIQVYPGSCIRVYPGHTGLSWLMHSGLSRPYRSILAHAFGSIPAIQVYLGSCIRVYPGSCIRVYPDHSGPSWSTHSGLSRSFRSILVPSGLSRF</sequence>
<accession>A0A2I0HLB3</accession>
<protein>
    <submittedName>
        <fullName evidence="1">Uncharacterized protein</fullName>
    </submittedName>
</protein>